<dbReference type="InterPro" id="IPR036929">
    <property type="entry name" value="DsbDN_sf"/>
</dbReference>
<dbReference type="NCBIfam" id="NF001419">
    <property type="entry name" value="PRK00293.1"/>
    <property type="match status" value="1"/>
</dbReference>
<dbReference type="Pfam" id="PF02683">
    <property type="entry name" value="DsbD_TM"/>
    <property type="match status" value="1"/>
</dbReference>
<feature type="disulfide bond" description="Redox-active" evidence="18">
    <location>
        <begin position="145"/>
        <end position="151"/>
    </location>
</feature>
<feature type="transmembrane region" description="Helical" evidence="18">
    <location>
        <begin position="284"/>
        <end position="306"/>
    </location>
</feature>
<dbReference type="InterPro" id="IPR013766">
    <property type="entry name" value="Thioredoxin_domain"/>
</dbReference>
<keyword evidence="4 18" id="KW-1003">Cell membrane</keyword>
<evidence type="ECO:0000256" key="17">
    <source>
        <dbReference type="ARBA" id="ARBA00047804"/>
    </source>
</evidence>
<evidence type="ECO:0000256" key="6">
    <source>
        <dbReference type="ARBA" id="ARBA00022692"/>
    </source>
</evidence>
<evidence type="ECO:0000313" key="21">
    <source>
        <dbReference type="EMBL" id="SFM24893.1"/>
    </source>
</evidence>
<evidence type="ECO:0000256" key="8">
    <source>
        <dbReference type="ARBA" id="ARBA00022748"/>
    </source>
</evidence>
<dbReference type="Gene3D" id="3.40.30.10">
    <property type="entry name" value="Glutaredoxin"/>
    <property type="match status" value="1"/>
</dbReference>
<evidence type="ECO:0000256" key="15">
    <source>
        <dbReference type="ARBA" id="ARBA00023284"/>
    </source>
</evidence>
<dbReference type="EC" id="1.8.1.8" evidence="18"/>
<keyword evidence="14 18" id="KW-1015">Disulfide bond</keyword>
<dbReference type="PANTHER" id="PTHR32234:SF0">
    <property type="entry name" value="THIOL:DISULFIDE INTERCHANGE PROTEIN DSBD"/>
    <property type="match status" value="1"/>
</dbReference>
<dbReference type="AlphaFoldDB" id="A0A1I4PBZ9"/>
<evidence type="ECO:0000256" key="2">
    <source>
        <dbReference type="ARBA" id="ARBA00007241"/>
    </source>
</evidence>
<keyword evidence="5 18" id="KW-0997">Cell inner membrane</keyword>
<dbReference type="InterPro" id="IPR003834">
    <property type="entry name" value="Cyt_c_assmbl_TM_dom"/>
</dbReference>
<feature type="transmembrane region" description="Helical" evidence="18">
    <location>
        <begin position="363"/>
        <end position="385"/>
    </location>
</feature>
<feature type="transmembrane region" description="Helical" evidence="18">
    <location>
        <begin position="247"/>
        <end position="272"/>
    </location>
</feature>
<protein>
    <recommendedName>
        <fullName evidence="18">Thiol:disulfide interchange protein DsbD</fullName>
        <ecNumber evidence="18">1.8.1.8</ecNumber>
    </recommendedName>
    <alternativeName>
        <fullName evidence="18">Protein-disulfide reductase</fullName>
        <shortName evidence="18">Disulfide reductase</shortName>
    </alternativeName>
</protein>
<reference evidence="21 22" key="1">
    <citation type="submission" date="2016-10" db="EMBL/GenBank/DDBJ databases">
        <authorList>
            <person name="de Groot N.N."/>
        </authorList>
    </citation>
    <scope>NUCLEOTIDE SEQUENCE [LARGE SCALE GENOMIC DNA]</scope>
    <source>
        <strain evidence="21 22">DSM 4180</strain>
    </source>
</reference>
<keyword evidence="8 18" id="KW-0201">Cytochrome c-type biogenesis</keyword>
<evidence type="ECO:0000256" key="16">
    <source>
        <dbReference type="ARBA" id="ARBA00047388"/>
    </source>
</evidence>
<evidence type="ECO:0000256" key="19">
    <source>
        <dbReference type="SAM" id="MobiDB-lite"/>
    </source>
</evidence>
<dbReference type="SUPFAM" id="SSF52833">
    <property type="entry name" value="Thioredoxin-like"/>
    <property type="match status" value="1"/>
</dbReference>
<dbReference type="Proteomes" id="UP000199556">
    <property type="component" value="Unassembled WGS sequence"/>
</dbReference>
<dbReference type="Gene3D" id="2.60.40.1250">
    <property type="entry name" value="Thiol:disulfide interchange protein DsbD, N-terminal domain"/>
    <property type="match status" value="1"/>
</dbReference>
<dbReference type="InterPro" id="IPR035671">
    <property type="entry name" value="DsbD_gamma"/>
</dbReference>
<dbReference type="GO" id="GO:0045454">
    <property type="term" value="P:cell redox homeostasis"/>
    <property type="evidence" value="ECO:0007669"/>
    <property type="project" value="TreeGrafter"/>
</dbReference>
<keyword evidence="22" id="KW-1185">Reference proteome</keyword>
<feature type="domain" description="Thioredoxin" evidence="20">
    <location>
        <begin position="487"/>
        <end position="623"/>
    </location>
</feature>
<keyword evidence="12 18" id="KW-0520">NAD</keyword>
<dbReference type="Pfam" id="PF11412">
    <property type="entry name" value="DsbD_N"/>
    <property type="match status" value="1"/>
</dbReference>
<comment type="subcellular location">
    <subcellularLocation>
        <location evidence="1 18">Cell inner membrane</location>
        <topology evidence="1 18">Multi-pass membrane protein</topology>
    </subcellularLocation>
</comment>
<evidence type="ECO:0000256" key="12">
    <source>
        <dbReference type="ARBA" id="ARBA00023027"/>
    </source>
</evidence>
<keyword evidence="15 18" id="KW-0676">Redox-active center</keyword>
<dbReference type="GO" id="GO:0017004">
    <property type="term" value="P:cytochrome complex assembly"/>
    <property type="evidence" value="ECO:0007669"/>
    <property type="project" value="UniProtKB-UniRule"/>
</dbReference>
<keyword evidence="11 18" id="KW-0560">Oxidoreductase</keyword>
<gene>
    <name evidence="18" type="primary">dsbD</name>
    <name evidence="21" type="ORF">SAMN05421721_101123</name>
</gene>
<evidence type="ECO:0000256" key="5">
    <source>
        <dbReference type="ARBA" id="ARBA00022519"/>
    </source>
</evidence>
<evidence type="ECO:0000313" key="22">
    <source>
        <dbReference type="Proteomes" id="UP000199556"/>
    </source>
</evidence>
<evidence type="ECO:0000256" key="11">
    <source>
        <dbReference type="ARBA" id="ARBA00023002"/>
    </source>
</evidence>
<evidence type="ECO:0000256" key="10">
    <source>
        <dbReference type="ARBA" id="ARBA00022989"/>
    </source>
</evidence>
<evidence type="ECO:0000256" key="7">
    <source>
        <dbReference type="ARBA" id="ARBA00022729"/>
    </source>
</evidence>
<dbReference type="InterPro" id="IPR022910">
    <property type="entry name" value="Thiol_diS_interchange_DbsD"/>
</dbReference>
<dbReference type="InterPro" id="IPR028250">
    <property type="entry name" value="DsbDN"/>
</dbReference>
<dbReference type="GO" id="GO:0047134">
    <property type="term" value="F:protein-disulfide reductase [NAD(P)H] activity"/>
    <property type="evidence" value="ECO:0007669"/>
    <property type="project" value="UniProtKB-UniRule"/>
</dbReference>
<evidence type="ECO:0000256" key="13">
    <source>
        <dbReference type="ARBA" id="ARBA00023136"/>
    </source>
</evidence>
<feature type="transmembrane region" description="Helical" evidence="18">
    <location>
        <begin position="457"/>
        <end position="478"/>
    </location>
</feature>
<dbReference type="EMBL" id="FOUO01000001">
    <property type="protein sequence ID" value="SFM24893.1"/>
    <property type="molecule type" value="Genomic_DNA"/>
</dbReference>
<accession>A0A1I4PBZ9</accession>
<dbReference type="HAMAP" id="MF_00399">
    <property type="entry name" value="DbsD"/>
    <property type="match status" value="1"/>
</dbReference>
<name>A0A1I4PBZ9_ECTMO</name>
<dbReference type="InterPro" id="IPR036249">
    <property type="entry name" value="Thioredoxin-like_sf"/>
</dbReference>
<keyword evidence="10 18" id="KW-1133">Transmembrane helix</keyword>
<evidence type="ECO:0000256" key="3">
    <source>
        <dbReference type="ARBA" id="ARBA00022448"/>
    </source>
</evidence>
<sequence>MTRLPQLPRKRIIPPAPIPARMARMALTALLYLLALSLPVVAAADDLLPPEQAFAVEVQPGEDDTVIAHWEIADGYYLYGHSLEFTSKTPGIELGEPRRPEGKIKEDEFFGEVETYRGELDIVLPLSRDADAPDTLELTLRAQGCADAGVCYPPQERTVSVDLGAPPTQAGGATQGDPATPEQGARPTPATEQDRIAAQLAQGNLWLVLLAFFGFGLLLTFTPCVFPMIPILSNIILGQKSLTPRKAFTISLAFVLAMAVTYTVAGVFAGLAGANLQAALQNPWVIGGFVIIFIALALSMFGFYDLQMPAALQTRLSALSNRQQGGTLVGAAVMGFLSALIVGPCVTAPLVGALLYISQTGDAVLGGLALFSLSLGMGLPLLILGTSAGSLLPRAGAWMDTVKAVFGVLLLAMAIWLLERVAPASLTLFLWAALLMVSGVYMGAASPLPEENRGWRALWKGFGLVILVYGILLLVGAASGARDPFHPLEGLTAADQGDRQGTELRFQAVNDPKELEQALADARAAGQPVLLDFYADWCVECTHMERTTLRDPEVIRALSGVRLLKADVTHQTRGHRELMRSFDLFGPPAMIFFNARGEERGHHRLVGYKDAEAFLEHIQAALGPTREPG</sequence>
<feature type="transmembrane region" description="Helical" evidence="18">
    <location>
        <begin position="424"/>
        <end position="445"/>
    </location>
</feature>
<evidence type="ECO:0000256" key="18">
    <source>
        <dbReference type="HAMAP-Rule" id="MF_00399"/>
    </source>
</evidence>
<feature type="region of interest" description="Disordered" evidence="19">
    <location>
        <begin position="161"/>
        <end position="192"/>
    </location>
</feature>
<feature type="transmembrane region" description="Helical" evidence="18">
    <location>
        <begin position="327"/>
        <end position="357"/>
    </location>
</feature>
<comment type="catalytic activity">
    <reaction evidence="17 18">
        <text>[protein]-dithiol + NADP(+) = [protein]-disulfide + NADPH + H(+)</text>
        <dbReference type="Rhea" id="RHEA:18753"/>
        <dbReference type="Rhea" id="RHEA-COMP:10593"/>
        <dbReference type="Rhea" id="RHEA-COMP:10594"/>
        <dbReference type="ChEBI" id="CHEBI:15378"/>
        <dbReference type="ChEBI" id="CHEBI:29950"/>
        <dbReference type="ChEBI" id="CHEBI:50058"/>
        <dbReference type="ChEBI" id="CHEBI:57783"/>
        <dbReference type="ChEBI" id="CHEBI:58349"/>
        <dbReference type="EC" id="1.8.1.8"/>
    </reaction>
</comment>
<evidence type="ECO:0000256" key="9">
    <source>
        <dbReference type="ARBA" id="ARBA00022982"/>
    </source>
</evidence>
<dbReference type="GO" id="GO:0005886">
    <property type="term" value="C:plasma membrane"/>
    <property type="evidence" value="ECO:0007669"/>
    <property type="project" value="UniProtKB-SubCell"/>
</dbReference>
<comment type="caution">
    <text evidence="18">Lacks conserved residue(s) required for the propagation of feature annotation.</text>
</comment>
<dbReference type="PROSITE" id="PS51352">
    <property type="entry name" value="THIOREDOXIN_2"/>
    <property type="match status" value="1"/>
</dbReference>
<keyword evidence="7" id="KW-0732">Signal</keyword>
<comment type="catalytic activity">
    <reaction evidence="16 18">
        <text>[protein]-dithiol + NAD(+) = [protein]-disulfide + NADH + H(+)</text>
        <dbReference type="Rhea" id="RHEA:18749"/>
        <dbReference type="Rhea" id="RHEA-COMP:10593"/>
        <dbReference type="Rhea" id="RHEA-COMP:10594"/>
        <dbReference type="ChEBI" id="CHEBI:15378"/>
        <dbReference type="ChEBI" id="CHEBI:29950"/>
        <dbReference type="ChEBI" id="CHEBI:50058"/>
        <dbReference type="ChEBI" id="CHEBI:57540"/>
        <dbReference type="ChEBI" id="CHEBI:57945"/>
        <dbReference type="EC" id="1.8.1.8"/>
    </reaction>
</comment>
<dbReference type="GO" id="GO:0009055">
    <property type="term" value="F:electron transfer activity"/>
    <property type="evidence" value="ECO:0007669"/>
    <property type="project" value="UniProtKB-UniRule"/>
</dbReference>
<comment type="function">
    <text evidence="18">Required to facilitate the formation of correct disulfide bonds in some periplasmic proteins and for the assembly of the periplasmic c-type cytochromes. Acts by transferring electrons from cytoplasmic thioredoxin to the periplasm. This transfer involves a cascade of disulfide bond formation and reduction steps.</text>
</comment>
<evidence type="ECO:0000256" key="14">
    <source>
        <dbReference type="ARBA" id="ARBA00023157"/>
    </source>
</evidence>
<proteinExistence type="inferred from homology"/>
<evidence type="ECO:0000259" key="20">
    <source>
        <dbReference type="PROSITE" id="PS51352"/>
    </source>
</evidence>
<dbReference type="STRING" id="195064.SAMN05421721_101123"/>
<organism evidence="21 22">
    <name type="scientific">Ectothiorhodospira mobilis</name>
    <dbReference type="NCBI Taxonomy" id="195064"/>
    <lineage>
        <taxon>Bacteria</taxon>
        <taxon>Pseudomonadati</taxon>
        <taxon>Pseudomonadota</taxon>
        <taxon>Gammaproteobacteria</taxon>
        <taxon>Chromatiales</taxon>
        <taxon>Ectothiorhodospiraceae</taxon>
        <taxon>Ectothiorhodospira</taxon>
    </lineage>
</organism>
<comment type="similarity">
    <text evidence="2 18">Belongs to the thioredoxin family. DsbD subfamily.</text>
</comment>
<keyword evidence="9 18" id="KW-0249">Electron transport</keyword>
<evidence type="ECO:0000256" key="1">
    <source>
        <dbReference type="ARBA" id="ARBA00004429"/>
    </source>
</evidence>
<dbReference type="Pfam" id="PF13899">
    <property type="entry name" value="Thioredoxin_7"/>
    <property type="match status" value="1"/>
</dbReference>
<evidence type="ECO:0000256" key="4">
    <source>
        <dbReference type="ARBA" id="ARBA00022475"/>
    </source>
</evidence>
<keyword evidence="3 18" id="KW-0813">Transport</keyword>
<keyword evidence="13 18" id="KW-0472">Membrane</keyword>
<dbReference type="CDD" id="cd02953">
    <property type="entry name" value="DsbDgamma"/>
    <property type="match status" value="1"/>
</dbReference>
<keyword evidence="6 18" id="KW-0812">Transmembrane</keyword>
<feature type="disulfide bond" description="Redox-active" evidence="18">
    <location>
        <begin position="538"/>
        <end position="541"/>
    </location>
</feature>
<dbReference type="SUPFAM" id="SSF74863">
    <property type="entry name" value="Thiol:disulfide interchange protein DsbD, N-terminal domain (DsbD-alpha)"/>
    <property type="match status" value="1"/>
</dbReference>
<dbReference type="PANTHER" id="PTHR32234">
    <property type="entry name" value="THIOL:DISULFIDE INTERCHANGE PROTEIN DSBD"/>
    <property type="match status" value="1"/>
</dbReference>
<feature type="transmembrane region" description="Helical" evidence="18">
    <location>
        <begin position="205"/>
        <end position="226"/>
    </location>
</feature>
<feature type="transmembrane region" description="Helical" evidence="18">
    <location>
        <begin position="397"/>
        <end position="418"/>
    </location>
</feature>